<evidence type="ECO:0000259" key="10">
    <source>
        <dbReference type="PROSITE" id="PS50110"/>
    </source>
</evidence>
<dbReference type="InterPro" id="IPR036097">
    <property type="entry name" value="HisK_dim/P_sf"/>
</dbReference>
<dbReference type="CDD" id="cd00082">
    <property type="entry name" value="HisKA"/>
    <property type="match status" value="1"/>
</dbReference>
<keyword evidence="8" id="KW-1133">Transmembrane helix</keyword>
<dbReference type="Gene3D" id="1.10.287.130">
    <property type="match status" value="1"/>
</dbReference>
<dbReference type="InterPro" id="IPR000014">
    <property type="entry name" value="PAS"/>
</dbReference>
<evidence type="ECO:0000259" key="12">
    <source>
        <dbReference type="PROSITE" id="PS50885"/>
    </source>
</evidence>
<comment type="catalytic activity">
    <reaction evidence="1">
        <text>ATP + protein L-histidine = ADP + protein N-phospho-L-histidine.</text>
        <dbReference type="EC" id="2.7.13.3"/>
    </reaction>
</comment>
<evidence type="ECO:0000313" key="14">
    <source>
        <dbReference type="Proteomes" id="UP001144372"/>
    </source>
</evidence>
<dbReference type="PROSITE" id="PS50109">
    <property type="entry name" value="HIS_KIN"/>
    <property type="match status" value="1"/>
</dbReference>
<dbReference type="SUPFAM" id="SSF55785">
    <property type="entry name" value="PYP-like sensor domain (PAS domain)"/>
    <property type="match status" value="1"/>
</dbReference>
<keyword evidence="8" id="KW-0472">Membrane</keyword>
<evidence type="ECO:0000259" key="11">
    <source>
        <dbReference type="PROSITE" id="PS50112"/>
    </source>
</evidence>
<gene>
    <name evidence="13" type="ORF">DAMNIGENAA_37420</name>
</gene>
<dbReference type="PANTHER" id="PTHR43065">
    <property type="entry name" value="SENSOR HISTIDINE KINASE"/>
    <property type="match status" value="1"/>
</dbReference>
<feature type="domain" description="PAS" evidence="11">
    <location>
        <begin position="392"/>
        <end position="448"/>
    </location>
</feature>
<protein>
    <recommendedName>
        <fullName evidence="3">histidine kinase</fullName>
        <ecNumber evidence="3">2.7.13.3</ecNumber>
    </recommendedName>
</protein>
<evidence type="ECO:0000256" key="2">
    <source>
        <dbReference type="ARBA" id="ARBA00004370"/>
    </source>
</evidence>
<reference evidence="13" key="1">
    <citation type="submission" date="2022-12" db="EMBL/GenBank/DDBJ databases">
        <title>Reference genome sequencing for broad-spectrum identification of bacterial and archaeal isolates by mass spectrometry.</title>
        <authorList>
            <person name="Sekiguchi Y."/>
            <person name="Tourlousse D.M."/>
        </authorList>
    </citation>
    <scope>NUCLEOTIDE SEQUENCE</scope>
    <source>
        <strain evidence="13">ASRB1</strain>
    </source>
</reference>
<dbReference type="GO" id="GO:0000155">
    <property type="term" value="F:phosphorelay sensor kinase activity"/>
    <property type="evidence" value="ECO:0007669"/>
    <property type="project" value="InterPro"/>
</dbReference>
<organism evidence="13 14">
    <name type="scientific">Desulforhabdus amnigena</name>
    <dbReference type="NCBI Taxonomy" id="40218"/>
    <lineage>
        <taxon>Bacteria</taxon>
        <taxon>Pseudomonadati</taxon>
        <taxon>Thermodesulfobacteriota</taxon>
        <taxon>Syntrophobacteria</taxon>
        <taxon>Syntrophobacterales</taxon>
        <taxon>Syntrophobacteraceae</taxon>
        <taxon>Desulforhabdus</taxon>
    </lineage>
</organism>
<keyword evidence="4 7" id="KW-0597">Phosphoprotein</keyword>
<feature type="domain" description="Histidine kinase" evidence="9">
    <location>
        <begin position="537"/>
        <end position="763"/>
    </location>
</feature>
<dbReference type="AlphaFoldDB" id="A0A9W6FWU7"/>
<dbReference type="Gene3D" id="3.40.50.2300">
    <property type="match status" value="1"/>
</dbReference>
<dbReference type="NCBIfam" id="TIGR00229">
    <property type="entry name" value="sensory_box"/>
    <property type="match status" value="1"/>
</dbReference>
<dbReference type="Gene3D" id="6.10.340.10">
    <property type="match status" value="1"/>
</dbReference>
<feature type="domain" description="Response regulatory" evidence="10">
    <location>
        <begin position="784"/>
        <end position="899"/>
    </location>
</feature>
<dbReference type="SUPFAM" id="SSF47384">
    <property type="entry name" value="Homodimeric domain of signal transducing histidine kinase"/>
    <property type="match status" value="1"/>
</dbReference>
<dbReference type="InterPro" id="IPR005467">
    <property type="entry name" value="His_kinase_dom"/>
</dbReference>
<sequence>MNIWNRWYQLLWGMSITTRFALGIGLLLWLIVMIAATAYLSLAFIRDTEESIRTSTEIQRMVLEMDRGMEKARRLHRDFFLQYPRIGLTNAHEQYAQPAVRQIAQVITISNRLKGLVAQPSANDAFRKSHVDLNLYLSSAKRFADTSIQSVELVTDLAAPENGLEAQLEKAFDALKAEIVGTGNLTRLYGEMKSFAQDYRITRQRFLMQSAFNVAFQMRKEIASMPNFTGESRERINQMLNRCISAAESILDIDVAIKAKFNDFALQTDAAEAVSKTLIRLAKEEVDRAQARIVRAHRIAIAVMVAITLAGLVAAANIARILNNGITRRVVALTRSAEELRKGNLDVLAAEEGTDELSRLAHTFNVMASHIRELIGGLEQKVEQRTAELTESERRYRELFEHSSSGVLVYEALEEGQDFILRDMNRAVEKIEGVKREEALGKKITEVFPGVIDFGLLDVFRKVLKTGQSARHPASYYSDERLRGWRESSVYKLPSGEIVAVYDDLTAQKQAEIEKKAMEAKLQRAQKIETIGLLAGGVAHDLNNILSGLVGYPELLLMQIPEESSLREPLKAIQESGQRAAAVVADLLTVARGVAGTKTTANLNQIVSEYLNSPENQKLMSSYGDVKCTTKLDPSLYNIHCSSVHIKKCIMNLVINAMEAIDGAGHIVISTCNRRVDEKMAWENSIQSGEYAVLTVEDDGKGIPAEDLDRIFEPFYTRKVMGKSGTGLGLTVVWNSVTDHEGTVLVTSSTKGTSFDLYFPASKQDMAREESHTGIEELKGGGEKILVVDDEPLQLDVAGRMLKVLGYDVECVDSGEKAIEYLRENRVDLVLLDMLMHPGMNGRQTYERIIEIHPNQKAIIASGFSENEEVYRAQQLGARGFLKKPYSMEGLGRIVKKEMSD</sequence>
<dbReference type="PROSITE" id="PS50110">
    <property type="entry name" value="RESPONSE_REGULATORY"/>
    <property type="match status" value="1"/>
</dbReference>
<keyword evidence="6" id="KW-0418">Kinase</keyword>
<proteinExistence type="predicted"/>
<dbReference type="InterPro" id="IPR003660">
    <property type="entry name" value="HAMP_dom"/>
</dbReference>
<evidence type="ECO:0000256" key="8">
    <source>
        <dbReference type="SAM" id="Phobius"/>
    </source>
</evidence>
<dbReference type="PRINTS" id="PR00344">
    <property type="entry name" value="BCTRLSENSOR"/>
</dbReference>
<feature type="modified residue" description="4-aspartylphosphate" evidence="7">
    <location>
        <position position="833"/>
    </location>
</feature>
<dbReference type="Pfam" id="PF00672">
    <property type="entry name" value="HAMP"/>
    <property type="match status" value="1"/>
</dbReference>
<dbReference type="InterPro" id="IPR003594">
    <property type="entry name" value="HATPase_dom"/>
</dbReference>
<dbReference type="InterPro" id="IPR011006">
    <property type="entry name" value="CheY-like_superfamily"/>
</dbReference>
<dbReference type="InterPro" id="IPR001789">
    <property type="entry name" value="Sig_transdc_resp-reg_receiver"/>
</dbReference>
<dbReference type="EC" id="2.7.13.3" evidence="3"/>
<evidence type="ECO:0000313" key="13">
    <source>
        <dbReference type="EMBL" id="GLI36309.1"/>
    </source>
</evidence>
<dbReference type="SUPFAM" id="SSF158472">
    <property type="entry name" value="HAMP domain-like"/>
    <property type="match status" value="1"/>
</dbReference>
<evidence type="ECO:0000256" key="1">
    <source>
        <dbReference type="ARBA" id="ARBA00000085"/>
    </source>
</evidence>
<dbReference type="Pfam" id="PF00072">
    <property type="entry name" value="Response_reg"/>
    <property type="match status" value="1"/>
</dbReference>
<dbReference type="EMBL" id="BSDR01000001">
    <property type="protein sequence ID" value="GLI36309.1"/>
    <property type="molecule type" value="Genomic_DNA"/>
</dbReference>
<dbReference type="CDD" id="cd06225">
    <property type="entry name" value="HAMP"/>
    <property type="match status" value="1"/>
</dbReference>
<dbReference type="GO" id="GO:0016020">
    <property type="term" value="C:membrane"/>
    <property type="evidence" value="ECO:0007669"/>
    <property type="project" value="UniProtKB-SubCell"/>
</dbReference>
<dbReference type="Pfam" id="PF00512">
    <property type="entry name" value="HisKA"/>
    <property type="match status" value="1"/>
</dbReference>
<keyword evidence="5" id="KW-0808">Transferase</keyword>
<dbReference type="InterPro" id="IPR036890">
    <property type="entry name" value="HATPase_C_sf"/>
</dbReference>
<evidence type="ECO:0000256" key="7">
    <source>
        <dbReference type="PROSITE-ProRule" id="PRU00169"/>
    </source>
</evidence>
<dbReference type="Gene3D" id="3.30.565.10">
    <property type="entry name" value="Histidine kinase-like ATPase, C-terminal domain"/>
    <property type="match status" value="1"/>
</dbReference>
<comment type="subcellular location">
    <subcellularLocation>
        <location evidence="2">Membrane</location>
    </subcellularLocation>
</comment>
<dbReference type="SMART" id="SM00304">
    <property type="entry name" value="HAMP"/>
    <property type="match status" value="1"/>
</dbReference>
<dbReference type="PANTHER" id="PTHR43065:SF42">
    <property type="entry name" value="TWO-COMPONENT SENSOR PPRA"/>
    <property type="match status" value="1"/>
</dbReference>
<dbReference type="PROSITE" id="PS50885">
    <property type="entry name" value="HAMP"/>
    <property type="match status" value="1"/>
</dbReference>
<evidence type="ECO:0000256" key="4">
    <source>
        <dbReference type="ARBA" id="ARBA00022553"/>
    </source>
</evidence>
<dbReference type="SMART" id="SM00387">
    <property type="entry name" value="HATPase_c"/>
    <property type="match status" value="1"/>
</dbReference>
<dbReference type="InterPro" id="IPR035965">
    <property type="entry name" value="PAS-like_dom_sf"/>
</dbReference>
<dbReference type="InterPro" id="IPR003661">
    <property type="entry name" value="HisK_dim/P_dom"/>
</dbReference>
<dbReference type="CDD" id="cd00156">
    <property type="entry name" value="REC"/>
    <property type="match status" value="1"/>
</dbReference>
<dbReference type="Pfam" id="PF02518">
    <property type="entry name" value="HATPase_c"/>
    <property type="match status" value="1"/>
</dbReference>
<keyword evidence="8" id="KW-0812">Transmembrane</keyword>
<feature type="transmembrane region" description="Helical" evidence="8">
    <location>
        <begin position="299"/>
        <end position="319"/>
    </location>
</feature>
<dbReference type="PROSITE" id="PS50112">
    <property type="entry name" value="PAS"/>
    <property type="match status" value="1"/>
</dbReference>
<accession>A0A9W6FWU7</accession>
<feature type="transmembrane region" description="Helical" evidence="8">
    <location>
        <begin position="20"/>
        <end position="45"/>
    </location>
</feature>
<keyword evidence="14" id="KW-1185">Reference proteome</keyword>
<dbReference type="SMART" id="SM00448">
    <property type="entry name" value="REC"/>
    <property type="match status" value="1"/>
</dbReference>
<dbReference type="SMART" id="SM00388">
    <property type="entry name" value="HisKA"/>
    <property type="match status" value="1"/>
</dbReference>
<evidence type="ECO:0000256" key="5">
    <source>
        <dbReference type="ARBA" id="ARBA00022679"/>
    </source>
</evidence>
<evidence type="ECO:0000256" key="3">
    <source>
        <dbReference type="ARBA" id="ARBA00012438"/>
    </source>
</evidence>
<comment type="caution">
    <text evidence="13">The sequence shown here is derived from an EMBL/GenBank/DDBJ whole genome shotgun (WGS) entry which is preliminary data.</text>
</comment>
<dbReference type="Gene3D" id="3.30.450.20">
    <property type="entry name" value="PAS domain"/>
    <property type="match status" value="1"/>
</dbReference>
<dbReference type="SUPFAM" id="SSF52172">
    <property type="entry name" value="CheY-like"/>
    <property type="match status" value="1"/>
</dbReference>
<dbReference type="RefSeq" id="WP_281796616.1">
    <property type="nucleotide sequence ID" value="NZ_BSDR01000001.1"/>
</dbReference>
<name>A0A9W6FWU7_9BACT</name>
<dbReference type="SUPFAM" id="SSF55874">
    <property type="entry name" value="ATPase domain of HSP90 chaperone/DNA topoisomerase II/histidine kinase"/>
    <property type="match status" value="1"/>
</dbReference>
<dbReference type="InterPro" id="IPR004358">
    <property type="entry name" value="Sig_transdc_His_kin-like_C"/>
</dbReference>
<feature type="domain" description="HAMP" evidence="12">
    <location>
        <begin position="324"/>
        <end position="376"/>
    </location>
</feature>
<evidence type="ECO:0000256" key="6">
    <source>
        <dbReference type="ARBA" id="ARBA00022777"/>
    </source>
</evidence>
<dbReference type="Proteomes" id="UP001144372">
    <property type="component" value="Unassembled WGS sequence"/>
</dbReference>
<evidence type="ECO:0000259" key="9">
    <source>
        <dbReference type="PROSITE" id="PS50109"/>
    </source>
</evidence>